<dbReference type="Gene3D" id="1.25.40.20">
    <property type="entry name" value="Ankyrin repeat-containing domain"/>
    <property type="match status" value="1"/>
</dbReference>
<dbReference type="Proteomes" id="UP001055172">
    <property type="component" value="Unassembled WGS sequence"/>
</dbReference>
<evidence type="ECO:0008006" key="3">
    <source>
        <dbReference type="Google" id="ProtNLM"/>
    </source>
</evidence>
<evidence type="ECO:0000313" key="2">
    <source>
        <dbReference type="Proteomes" id="UP001055172"/>
    </source>
</evidence>
<protein>
    <recommendedName>
        <fullName evidence="3">Ankyrin repeat protein</fullName>
    </recommendedName>
</protein>
<accession>A0AA37LZ32</accession>
<gene>
    <name evidence="1" type="ORF">ColLi_12925</name>
</gene>
<proteinExistence type="predicted"/>
<sequence>MPTHELMRKGTEFLFLCDMTEVPGPRVVSIGDLAMRVEQLNHLAVLIHIENEDEASCMRLVNRETKVSRLKTPGVYARMCGSAMLCKVLRRHMIVLRRRDAIEGIFRDSECGTIEFLLSKRASQVLTTPRFLIAALQHRDWEVTALLLRYKPLDDIVDVAKYILSGKSRASSAQNRALAVLAARLLDRGESFTIDRQLLRTGERLLGGAVMTRQKRLVDKLLGLGEPVHEQSNGTTLLELAAERREVEIAMKLFEYGAKRSALFRGRSTVDNAREKGYEATSQAIARYVADHPDRENVARCTQRQPDGGVRFIHFRSICKASDTR</sequence>
<dbReference type="InterPro" id="IPR036770">
    <property type="entry name" value="Ankyrin_rpt-contain_sf"/>
</dbReference>
<dbReference type="SUPFAM" id="SSF48403">
    <property type="entry name" value="Ankyrin repeat"/>
    <property type="match status" value="1"/>
</dbReference>
<name>A0AA37LZ32_9PEZI</name>
<dbReference type="AlphaFoldDB" id="A0AA37LZ32"/>
<keyword evidence="2" id="KW-1185">Reference proteome</keyword>
<dbReference type="EMBL" id="BPPX01000049">
    <property type="protein sequence ID" value="GJC90087.1"/>
    <property type="molecule type" value="Genomic_DNA"/>
</dbReference>
<organism evidence="1 2">
    <name type="scientific">Colletotrichum liriopes</name>
    <dbReference type="NCBI Taxonomy" id="708192"/>
    <lineage>
        <taxon>Eukaryota</taxon>
        <taxon>Fungi</taxon>
        <taxon>Dikarya</taxon>
        <taxon>Ascomycota</taxon>
        <taxon>Pezizomycotina</taxon>
        <taxon>Sordariomycetes</taxon>
        <taxon>Hypocreomycetidae</taxon>
        <taxon>Glomerellales</taxon>
        <taxon>Glomerellaceae</taxon>
        <taxon>Colletotrichum</taxon>
        <taxon>Colletotrichum spaethianum species complex</taxon>
    </lineage>
</organism>
<evidence type="ECO:0000313" key="1">
    <source>
        <dbReference type="EMBL" id="GJC90087.1"/>
    </source>
</evidence>
<comment type="caution">
    <text evidence="1">The sequence shown here is derived from an EMBL/GenBank/DDBJ whole genome shotgun (WGS) entry which is preliminary data.</text>
</comment>
<reference evidence="1 2" key="1">
    <citation type="submission" date="2021-07" db="EMBL/GenBank/DDBJ databases">
        <title>Genome data of Colletotrichum spaethianum.</title>
        <authorList>
            <person name="Utami Y.D."/>
            <person name="Hiruma K."/>
        </authorList>
    </citation>
    <scope>NUCLEOTIDE SEQUENCE [LARGE SCALE GENOMIC DNA]</scope>
    <source>
        <strain evidence="1 2">MAFF 242679</strain>
    </source>
</reference>